<evidence type="ECO:0000259" key="1">
    <source>
        <dbReference type="Pfam" id="PF23041"/>
    </source>
</evidence>
<keyword evidence="3" id="KW-1185">Reference proteome</keyword>
<sequence>MSSTKAMFFLFKYASSNIVASFQLQRPLSQLDANISQLRHDIFEEIGVANSSVIIMSLEPLPASNWTNVVFGIWPFPKSSNISSAGLSILRSTFVTLVTEPSTLRLTWSLFGNPFFFQVLEFPGGITIIPPQGGFPLQEPRMLFNFTLNFSVYQVYGKISELKNQLSSGLHLSNFESLYIFQRRNSDRCGGGKERARRQAANNVVALAILTLLS</sequence>
<proteinExistence type="predicted"/>
<dbReference type="PANTHER" id="PTHR33826:SF2">
    <property type="entry name" value="HYDROXYPROLINE-RICH GLYCOPROTEIN FAMILY PROTEIN"/>
    <property type="match status" value="1"/>
</dbReference>
<reference evidence="2 3" key="1">
    <citation type="submission" date="2019-12" db="EMBL/GenBank/DDBJ databases">
        <authorList>
            <person name="Scholz U."/>
            <person name="Mascher M."/>
            <person name="Fiebig A."/>
        </authorList>
    </citation>
    <scope>NUCLEOTIDE SEQUENCE</scope>
</reference>
<dbReference type="EMBL" id="LR743588">
    <property type="protein sequence ID" value="CAA2614193.1"/>
    <property type="molecule type" value="Genomic_DNA"/>
</dbReference>
<dbReference type="EMBL" id="CACRZD030000001">
    <property type="protein sequence ID" value="CAA6653998.1"/>
    <property type="molecule type" value="Genomic_DNA"/>
</dbReference>
<dbReference type="Pfam" id="PF23041">
    <property type="entry name" value="DUF7036"/>
    <property type="match status" value="1"/>
</dbReference>
<dbReference type="InterPro" id="IPR055464">
    <property type="entry name" value="DUF7036"/>
</dbReference>
<gene>
    <name evidence="2" type="ORF">SI7747_01000588</name>
</gene>
<dbReference type="PANTHER" id="PTHR33826">
    <property type="entry name" value="F20B24.21"/>
    <property type="match status" value="1"/>
</dbReference>
<evidence type="ECO:0000313" key="2">
    <source>
        <dbReference type="EMBL" id="CAA2614193.1"/>
    </source>
</evidence>
<protein>
    <recommendedName>
        <fullName evidence="1">DUF7036 domain-containing protein</fullName>
    </recommendedName>
</protein>
<dbReference type="Proteomes" id="UP001189122">
    <property type="component" value="Unassembled WGS sequence"/>
</dbReference>
<organism evidence="2">
    <name type="scientific">Spirodela intermedia</name>
    <name type="common">Intermediate duckweed</name>
    <dbReference type="NCBI Taxonomy" id="51605"/>
    <lineage>
        <taxon>Eukaryota</taxon>
        <taxon>Viridiplantae</taxon>
        <taxon>Streptophyta</taxon>
        <taxon>Embryophyta</taxon>
        <taxon>Tracheophyta</taxon>
        <taxon>Spermatophyta</taxon>
        <taxon>Magnoliopsida</taxon>
        <taxon>Liliopsida</taxon>
        <taxon>Araceae</taxon>
        <taxon>Lemnoideae</taxon>
        <taxon>Spirodela</taxon>
    </lineage>
</organism>
<evidence type="ECO:0000313" key="3">
    <source>
        <dbReference type="Proteomes" id="UP001189122"/>
    </source>
</evidence>
<name>A0A7I8I8Z5_SPIIN</name>
<dbReference type="AlphaFoldDB" id="A0A7I8I8Z5"/>
<accession>A0A7I8I8Z5</accession>
<feature type="domain" description="DUF7036" evidence="1">
    <location>
        <begin position="21"/>
        <end position="112"/>
    </location>
</feature>